<accession>A0A1V1P5D8</accession>
<protein>
    <submittedName>
        <fullName evidence="1">Uncharacterized protein</fullName>
    </submittedName>
</protein>
<dbReference type="Proteomes" id="UP000189670">
    <property type="component" value="Unassembled WGS sequence"/>
</dbReference>
<proteinExistence type="predicted"/>
<gene>
    <name evidence="1" type="ORF">OMM_03487</name>
</gene>
<dbReference type="AlphaFoldDB" id="A0A1V1P5D8"/>
<reference evidence="2" key="1">
    <citation type="submission" date="2012-11" db="EMBL/GenBank/DDBJ databases">
        <authorList>
            <person name="Lucero-Rivera Y.E."/>
            <person name="Tovar-Ramirez D."/>
        </authorList>
    </citation>
    <scope>NUCLEOTIDE SEQUENCE [LARGE SCALE GENOMIC DNA]</scope>
    <source>
        <strain evidence="2">Araruama</strain>
    </source>
</reference>
<sequence length="664" mass="75695">MEYKDKDSEEIDGDETGITEVYKHFFANDTSGATYTADNYTKTDFSNIVSIEFPVSAGDYSFVAPDEWGIRQSPGQIQESLIELVKAEADLQSELATYTGLIEQMKITIRQIAACSDLNEDLLTLNNSLIDESTELLREIEFLEANVDLLNHVTEYIDDTVDVAIQMLPTVVGTSNDVSAPARSTLKTLSYKGTAYLRAGSFVMSAMARTNKTDLEILELEHSRDIEKEEYEYDVQMLLTELEELLGNEAKYRIAIFKAQENMRQVSEKYKSTMEKGLRLLEERQIFNQRVAAKAQTKRYKDMAYRTSQYEALQKYRAAFDLAARYVYLAAKAYDYETNLSENDPASVVSLLEDIIEERVLGRMVNGKPVIGYGGLSEILARMDNNYDVLETRMGFNNPQTETGRFSLRNELFRIKDDQDDIWRDTLAQCRVDDLWEISEFRRYCRNFAPEDAGPQPGLVITFSSTIQYGDNFFGWPLSGGDHAYDASNFSTKVRSVGIWLENYDNSALAETPRVYLIPAGMDVMYVPNSFDLDTREWSIVDQVIPVPLPVGQSDILKENWIPKVSTLNEDPTKIRRFSSFRAYHDSGYFDEDEMSYDSRLVGRSVWNTRWMLIIPGATFLNDPDDGLDTLIYGQLVPGYSDTRDENGISDIKLFFQTYAYSGN</sequence>
<evidence type="ECO:0000313" key="1">
    <source>
        <dbReference type="EMBL" id="ETR70092.1"/>
    </source>
</evidence>
<evidence type="ECO:0000313" key="2">
    <source>
        <dbReference type="Proteomes" id="UP000189670"/>
    </source>
</evidence>
<dbReference type="EMBL" id="ATBP01000491">
    <property type="protein sequence ID" value="ETR70092.1"/>
    <property type="molecule type" value="Genomic_DNA"/>
</dbReference>
<name>A0A1V1P5D8_9BACT</name>
<comment type="caution">
    <text evidence="1">The sequence shown here is derived from an EMBL/GenBank/DDBJ whole genome shotgun (WGS) entry which is preliminary data.</text>
</comment>
<organism evidence="1 2">
    <name type="scientific">Candidatus Magnetoglobus multicellularis str. Araruama</name>
    <dbReference type="NCBI Taxonomy" id="890399"/>
    <lineage>
        <taxon>Bacteria</taxon>
        <taxon>Pseudomonadati</taxon>
        <taxon>Thermodesulfobacteriota</taxon>
        <taxon>Desulfobacteria</taxon>
        <taxon>Desulfobacterales</taxon>
        <taxon>Desulfobacteraceae</taxon>
        <taxon>Candidatus Magnetoglobus</taxon>
    </lineage>
</organism>